<dbReference type="EMBL" id="JBJKFK010000033">
    <property type="protein sequence ID" value="KAL3320743.1"/>
    <property type="molecule type" value="Genomic_DNA"/>
</dbReference>
<evidence type="ECO:0000313" key="2">
    <source>
        <dbReference type="Proteomes" id="UP001626550"/>
    </source>
</evidence>
<proteinExistence type="predicted"/>
<name>A0ABD2QMT7_9PLAT</name>
<dbReference type="Proteomes" id="UP001626550">
    <property type="component" value="Unassembled WGS sequence"/>
</dbReference>
<sequence>MSFQILKRIVCQQFQDPTSVCVCPKTQRVLVADNAAGCIFACEEKPGEPSSSSSQECISADESKFRVWPLIGEPRAQSPWSSASETSQRESISLSTASLTSTLSAGAADLAPGFAPGMSTRARKASSLAKTAAVGLRRSLMLGKGSSRAEKQAVRAAQKAAALVAERAQQPKSNSTPVAPDVAALDPIGTCRKVNGLCVSKDGEIILAAGSFIQIYSHSGKHLRDLLPPSAVSKSGEIEFQFQQSLQEPLSFGRQVNSMVLSSSTSLQTSPAHNRNSVIVSIGQNGSPFVRNATLPASLLAVNSGPTFFRQAVSQNRQSVNVPRGHIGGVAIGPAPDQVDSNLGDCLLASLTDRNKSVIVVWPESLWRGISNYSSGVNQSVPSEIQDQGSSFDGSSTLTAVSFTGPTLRNEHSSSQLSLATTAIEPDLLSTHTEESENAAELSEIEQEAKFARVSCTGTGNVGEQTEECSQLMQDSCKQAYVLEVESGLRRPAGLVGLPDTRDLVVVDLGGQSTHRIRYA</sequence>
<evidence type="ECO:0000313" key="1">
    <source>
        <dbReference type="EMBL" id="KAL3320743.1"/>
    </source>
</evidence>
<accession>A0ABD2QMT7</accession>
<dbReference type="AlphaFoldDB" id="A0ABD2QMT7"/>
<comment type="caution">
    <text evidence="1">The sequence shown here is derived from an EMBL/GenBank/DDBJ whole genome shotgun (WGS) entry which is preliminary data.</text>
</comment>
<organism evidence="1 2">
    <name type="scientific">Cichlidogyrus casuarinus</name>
    <dbReference type="NCBI Taxonomy" id="1844966"/>
    <lineage>
        <taxon>Eukaryota</taxon>
        <taxon>Metazoa</taxon>
        <taxon>Spiralia</taxon>
        <taxon>Lophotrochozoa</taxon>
        <taxon>Platyhelminthes</taxon>
        <taxon>Monogenea</taxon>
        <taxon>Monopisthocotylea</taxon>
        <taxon>Dactylogyridea</taxon>
        <taxon>Ancyrocephalidae</taxon>
        <taxon>Cichlidogyrus</taxon>
    </lineage>
</organism>
<reference evidence="1 2" key="1">
    <citation type="submission" date="2024-11" db="EMBL/GenBank/DDBJ databases">
        <title>Adaptive evolution of stress response genes in parasites aligns with host niche diversity.</title>
        <authorList>
            <person name="Hahn C."/>
            <person name="Resl P."/>
        </authorList>
    </citation>
    <scope>NUCLEOTIDE SEQUENCE [LARGE SCALE GENOMIC DNA]</scope>
    <source>
        <strain evidence="1">EGGRZ-B1_66</strain>
        <tissue evidence="1">Body</tissue>
    </source>
</reference>
<protein>
    <submittedName>
        <fullName evidence="1">Uncharacterized protein</fullName>
    </submittedName>
</protein>
<keyword evidence="2" id="KW-1185">Reference proteome</keyword>
<gene>
    <name evidence="1" type="ORF">Ciccas_000580</name>
</gene>